<dbReference type="AlphaFoldDB" id="A0A9D5U554"/>
<reference evidence="1 2" key="1">
    <citation type="submission" date="2020-08" db="EMBL/GenBank/DDBJ databases">
        <title>A Genomic Blueprint of the Chicken Gut Microbiome.</title>
        <authorList>
            <person name="Gilroy R."/>
            <person name="Ravi A."/>
            <person name="Getino M."/>
            <person name="Pursley I."/>
            <person name="Horton D.L."/>
            <person name="Alikhan N.-F."/>
            <person name="Baker D."/>
            <person name="Gharbi K."/>
            <person name="Hall N."/>
            <person name="Watson M."/>
            <person name="Adriaenssens E.M."/>
            <person name="Foster-Nyarko E."/>
            <person name="Jarju S."/>
            <person name="Secka A."/>
            <person name="Antonio M."/>
            <person name="Oren A."/>
            <person name="Chaudhuri R."/>
            <person name="La Ragione R.M."/>
            <person name="Hildebrand F."/>
            <person name="Pallen M.J."/>
        </authorList>
    </citation>
    <scope>NUCLEOTIDE SEQUENCE [LARGE SCALE GENOMIC DNA]</scope>
    <source>
        <strain evidence="1 2">Sa1BUA8</strain>
    </source>
</reference>
<keyword evidence="2" id="KW-1185">Reference proteome</keyword>
<evidence type="ECO:0000313" key="1">
    <source>
        <dbReference type="EMBL" id="MBE7698689.1"/>
    </source>
</evidence>
<protein>
    <recommendedName>
        <fullName evidence="3">DNRLRE domain-containing protein</fullName>
    </recommendedName>
</protein>
<dbReference type="RefSeq" id="WP_227747934.1">
    <property type="nucleotide sequence ID" value="NZ_JACSPN010000001.1"/>
</dbReference>
<sequence>MGFGFRCALMRAAVGSGWFAMASLVSFSGIPGAWRASIATVAGAVALSVGVVSLPAPATASLAPAATTAEPAVVDPADVPRTAPDSGSAMVNARLAGVPVEDLSQRTEFGSVWALPNGQWTVQQGSGPVWVRIGGNGTAVEDWAQVDLTLRAGEDGVVRPVAAVSGLEISGAAEVADDGLVELASVTDPETGVVSAMHWTGTLPAPVLEGKRATFEGVGEGLDLVVEATNTGFEQFFVAHDGAAARAAIEDPLIVTTDGGTVLATPDGGFEVSAPSGEVVGVGATPLAWDARAEEHRPDSLLEPAAVIDPAAPRMAPLPELDVLYGKKPGSEQAPTAKAPAAKSTASASEQVAAVEADPLSAAVTLQESVTVTDSSTAQVELSGVESLLTDAETQFPVVIDPQVNLSKGLDLYVQTDTTVDTSARTYMQMGTYNGGAVVARGIVNFPTSGIAGKVVSAATMELWNFHSYSCSARNWELWHTGGISTGTRWSNQPGWLTRQLTTSQTKGYADSCGDGWVKMDVKGAMTYAANRGDAQITLGVKAENESDSYGWKKFNSADAGAYIPSIWVTYNSYPNTPSKSSHGAGEYAWWPNSTDANKVLYVKVAKPKFSTVVSDPDGGNVKGLFSVLGANNTVVWNQLPGSNVASGSTSSFVPAAATPALVNGTTYTAKVWANDGSLTSKANAPQWNFTVDTSAPVAPTITASGYTNGQWKDTAPSSNTFTLKSTSTDAVRFEYSLDGGAWTSIAATGTTPTATVSWNPVNGAHTLKVRAIDKAAWTSAETTFSFGAGGSALSSPATGLKSTDTFQVKASGPSTASGTVTPSIWWRAAGTAEPANYDGSKGSTTGWTKATDLPAVAANTAVSVNKRWSAAAAAETLGKSRVPVLLDVQVCFTYSTSSIVRC</sequence>
<dbReference type="GO" id="GO:0005975">
    <property type="term" value="P:carbohydrate metabolic process"/>
    <property type="evidence" value="ECO:0007669"/>
    <property type="project" value="UniProtKB-ARBA"/>
</dbReference>
<dbReference type="InterPro" id="IPR013783">
    <property type="entry name" value="Ig-like_fold"/>
</dbReference>
<evidence type="ECO:0008006" key="3">
    <source>
        <dbReference type="Google" id="ProtNLM"/>
    </source>
</evidence>
<accession>A0A9D5U554</accession>
<name>A0A9D5U554_9CELL</name>
<organism evidence="1 2">
    <name type="scientific">Oerskovia douganii</name>
    <dbReference type="NCBI Taxonomy" id="2762210"/>
    <lineage>
        <taxon>Bacteria</taxon>
        <taxon>Bacillati</taxon>
        <taxon>Actinomycetota</taxon>
        <taxon>Actinomycetes</taxon>
        <taxon>Micrococcales</taxon>
        <taxon>Cellulomonadaceae</taxon>
        <taxon>Oerskovia</taxon>
    </lineage>
</organism>
<dbReference type="Proteomes" id="UP000822993">
    <property type="component" value="Unassembled WGS sequence"/>
</dbReference>
<dbReference type="EMBL" id="JACSPN010000001">
    <property type="protein sequence ID" value="MBE7698689.1"/>
    <property type="molecule type" value="Genomic_DNA"/>
</dbReference>
<dbReference type="Gene3D" id="2.60.40.10">
    <property type="entry name" value="Immunoglobulins"/>
    <property type="match status" value="1"/>
</dbReference>
<comment type="caution">
    <text evidence="1">The sequence shown here is derived from an EMBL/GenBank/DDBJ whole genome shotgun (WGS) entry which is preliminary data.</text>
</comment>
<proteinExistence type="predicted"/>
<gene>
    <name evidence="1" type="ORF">H9623_00005</name>
</gene>
<evidence type="ECO:0000313" key="2">
    <source>
        <dbReference type="Proteomes" id="UP000822993"/>
    </source>
</evidence>
<feature type="non-terminal residue" evidence="1">
    <location>
        <position position="903"/>
    </location>
</feature>